<dbReference type="EMBL" id="JBHSPH010000001">
    <property type="protein sequence ID" value="MFC5860986.1"/>
    <property type="molecule type" value="Genomic_DNA"/>
</dbReference>
<evidence type="ECO:0000256" key="3">
    <source>
        <dbReference type="ARBA" id="ARBA00022741"/>
    </source>
</evidence>
<comment type="caution">
    <text evidence="7">The sequence shown here is derived from an EMBL/GenBank/DDBJ whole genome shotgun (WGS) entry which is preliminary data.</text>
</comment>
<feature type="domain" description="Glutathionylspermidine synthase pre-ATP-grasp-like" evidence="6">
    <location>
        <begin position="12"/>
        <end position="390"/>
    </location>
</feature>
<name>A0ABW1EAQ9_9BACT</name>
<sequence>MRRHTIEPRRNWQSTVERVGLTYHTLDNGAPYWDESAYWEFSAAEIDRLEAATAEIQRLALAAGDEIINRGWMDRMHIPAKAQQAIRDTWVSEPPALYGRLDLAYDGRKIRLLEYNADTPTCLVEAAVAQWYWLEERFKGADQFNSLHEKLVAKWKDLGPYVSEPVYFCFDGPEEDAMTVTYLRDTAHQAGLKTVGLAMRDIGWDAQRHVFVDLKNHPMETVFKLYPWEWLLNDRFGDAAIATMDAQSQKPVRGKVQWIEPAWKMLWSNKALLAILWELFPNHELLLPAYLDGPHNMQNYVRKPLIGREGAGVTVFRNWAEDGVAAPANSRDAFAADGGYVYQEMARLAEADGRYAVLGSWLIDGEPAGMGIRESEGLVTNNFSRFVPHLFR</sequence>
<evidence type="ECO:0000256" key="1">
    <source>
        <dbReference type="ARBA" id="ARBA00022598"/>
    </source>
</evidence>
<evidence type="ECO:0000313" key="7">
    <source>
        <dbReference type="EMBL" id="MFC5860986.1"/>
    </source>
</evidence>
<keyword evidence="1 7" id="KW-0436">Ligase</keyword>
<keyword evidence="5" id="KW-0460">Magnesium</keyword>
<evidence type="ECO:0000313" key="8">
    <source>
        <dbReference type="Proteomes" id="UP001596091"/>
    </source>
</evidence>
<dbReference type="EC" id="6.3.1.-" evidence="7"/>
<dbReference type="GO" id="GO:0016874">
    <property type="term" value="F:ligase activity"/>
    <property type="evidence" value="ECO:0007669"/>
    <property type="project" value="UniProtKB-KW"/>
</dbReference>
<reference evidence="8" key="1">
    <citation type="journal article" date="2019" name="Int. J. Syst. Evol. Microbiol.">
        <title>The Global Catalogue of Microorganisms (GCM) 10K type strain sequencing project: providing services to taxonomists for standard genome sequencing and annotation.</title>
        <authorList>
            <consortium name="The Broad Institute Genomics Platform"/>
            <consortium name="The Broad Institute Genome Sequencing Center for Infectious Disease"/>
            <person name="Wu L."/>
            <person name="Ma J."/>
        </authorList>
    </citation>
    <scope>NUCLEOTIDE SEQUENCE [LARGE SCALE GENOMIC DNA]</scope>
    <source>
        <strain evidence="8">JCM 4087</strain>
    </source>
</reference>
<accession>A0ABW1EAQ9</accession>
<dbReference type="RefSeq" id="WP_263334702.1">
    <property type="nucleotide sequence ID" value="NZ_JAGSYH010000002.1"/>
</dbReference>
<dbReference type="InterPro" id="IPR005494">
    <property type="entry name" value="GSPS_pre-ATP-grasp-like_dom"/>
</dbReference>
<dbReference type="SUPFAM" id="SSF56059">
    <property type="entry name" value="Glutathione synthetase ATP-binding domain-like"/>
    <property type="match status" value="1"/>
</dbReference>
<organism evidence="7 8">
    <name type="scientific">Acidicapsa dinghuensis</name>
    <dbReference type="NCBI Taxonomy" id="2218256"/>
    <lineage>
        <taxon>Bacteria</taxon>
        <taxon>Pseudomonadati</taxon>
        <taxon>Acidobacteriota</taxon>
        <taxon>Terriglobia</taxon>
        <taxon>Terriglobales</taxon>
        <taxon>Acidobacteriaceae</taxon>
        <taxon>Acidicapsa</taxon>
    </lineage>
</organism>
<gene>
    <name evidence="7" type="ORF">ACFPT7_01625</name>
</gene>
<keyword evidence="8" id="KW-1185">Reference proteome</keyword>
<keyword evidence="3" id="KW-0547">Nucleotide-binding</keyword>
<keyword evidence="2" id="KW-0479">Metal-binding</keyword>
<keyword evidence="4" id="KW-0067">ATP-binding</keyword>
<evidence type="ECO:0000256" key="2">
    <source>
        <dbReference type="ARBA" id="ARBA00022723"/>
    </source>
</evidence>
<dbReference type="SUPFAM" id="SSF52440">
    <property type="entry name" value="PreATP-grasp domain"/>
    <property type="match status" value="1"/>
</dbReference>
<protein>
    <submittedName>
        <fullName evidence="7">Glutathionylspermidine synthase family protein</fullName>
        <ecNumber evidence="7">6.3.1.-</ecNumber>
    </submittedName>
</protein>
<proteinExistence type="predicted"/>
<dbReference type="InterPro" id="IPR016185">
    <property type="entry name" value="PreATP-grasp_dom_sf"/>
</dbReference>
<dbReference type="Pfam" id="PF03738">
    <property type="entry name" value="GSP_synth"/>
    <property type="match status" value="1"/>
</dbReference>
<evidence type="ECO:0000256" key="5">
    <source>
        <dbReference type="ARBA" id="ARBA00022842"/>
    </source>
</evidence>
<evidence type="ECO:0000256" key="4">
    <source>
        <dbReference type="ARBA" id="ARBA00022840"/>
    </source>
</evidence>
<dbReference type="Proteomes" id="UP001596091">
    <property type="component" value="Unassembled WGS sequence"/>
</dbReference>
<evidence type="ECO:0000259" key="6">
    <source>
        <dbReference type="Pfam" id="PF03738"/>
    </source>
</evidence>
<dbReference type="Gene3D" id="3.30.1490.330">
    <property type="match status" value="1"/>
</dbReference>